<dbReference type="InterPro" id="IPR002932">
    <property type="entry name" value="Glu_synthdom"/>
</dbReference>
<feature type="domain" description="Glutamate synthase" evidence="3">
    <location>
        <begin position="142"/>
        <end position="458"/>
    </location>
</feature>
<dbReference type="CDD" id="cd02808">
    <property type="entry name" value="GltS_FMN"/>
    <property type="match status" value="1"/>
</dbReference>
<dbReference type="PANTHER" id="PTHR43819:SF1">
    <property type="entry name" value="ARCHAEAL-TYPE GLUTAMATE SYNTHASE [NADPH]"/>
    <property type="match status" value="1"/>
</dbReference>
<dbReference type="Pfam" id="PF01645">
    <property type="entry name" value="Glu_synthase"/>
    <property type="match status" value="1"/>
</dbReference>
<gene>
    <name evidence="4" type="primary">gltA</name>
    <name evidence="4" type="ORF">Pla175_11760</name>
</gene>
<evidence type="ECO:0000256" key="1">
    <source>
        <dbReference type="ARBA" id="ARBA00009716"/>
    </source>
</evidence>
<dbReference type="OrthoDB" id="9758182at2"/>
<dbReference type="InterPro" id="IPR013785">
    <property type="entry name" value="Aldolase_TIM"/>
</dbReference>
<dbReference type="GO" id="GO:0004355">
    <property type="term" value="F:glutamate synthase (NADPH) activity"/>
    <property type="evidence" value="ECO:0007669"/>
    <property type="project" value="UniProtKB-EC"/>
</dbReference>
<sequence length="514" mass="56018">MIFWAVTAFVLFLVIVALYDITQKKHTILRNFPIVGHFRYWLETIGPELRQYIVASNDEERPFSRDQRSWVYASAKHQNNYFGFGTDNDLELTPSYVVIKHSAFPVLSPPPGDPAYDHKHVVPCAKVLGARRGRAKAFRPHSVLNISAMSYGSLSAAAIEALNRGSHLAGCLQNTGEGGVSDHHLQGGDLVWQIGTAYFGCREPDGGFSMDRLAETVERCPSIRAIEVKLSQGAKPGHGGVLPKAKITPEIARIRGIRTDRDCVSPAGHTAFGSADGLLDFVEAIAERTGLPVGIKSAVGEQRFWVELCDLMEDGARGVDFITIDGGEGGTGAAPLVFADHVSLPFKQGFARVYRVLAERGVHDRVVLIGSGKLGLPETAMVAFALGCDMVNLAREAMLSIGCIQAQRCHTNHCPTGVATQNRWLMRGLDPHLKGVRAANYIVHLRKEVLELCHACGVSHPALVTPEHIDIIDDHFGHRTLSEVFGYPPGYGVPSGDDRQRIVELMAKDHTAAD</sequence>
<dbReference type="AlphaFoldDB" id="A0A518D8J9"/>
<proteinExistence type="inferred from homology"/>
<evidence type="ECO:0000313" key="5">
    <source>
        <dbReference type="Proteomes" id="UP000317429"/>
    </source>
</evidence>
<evidence type="ECO:0000256" key="2">
    <source>
        <dbReference type="PIRNR" id="PIRNR006429"/>
    </source>
</evidence>
<dbReference type="RefSeq" id="WP_145282048.1">
    <property type="nucleotide sequence ID" value="NZ_CP036291.1"/>
</dbReference>
<evidence type="ECO:0000313" key="4">
    <source>
        <dbReference type="EMBL" id="QDU87809.1"/>
    </source>
</evidence>
<accession>A0A518D8J9</accession>
<dbReference type="EMBL" id="CP036291">
    <property type="protein sequence ID" value="QDU87809.1"/>
    <property type="molecule type" value="Genomic_DNA"/>
</dbReference>
<dbReference type="SUPFAM" id="SSF51395">
    <property type="entry name" value="FMN-linked oxidoreductases"/>
    <property type="match status" value="1"/>
</dbReference>
<dbReference type="InterPro" id="IPR024188">
    <property type="entry name" value="GltB"/>
</dbReference>
<dbReference type="PIRSF" id="PIRSF006429">
    <property type="entry name" value="GOGAT_lg_2"/>
    <property type="match status" value="1"/>
</dbReference>
<comment type="similarity">
    <text evidence="1 2">Belongs to the glutamate synthase family.</text>
</comment>
<organism evidence="4 5">
    <name type="scientific">Pirellulimonas nuda</name>
    <dbReference type="NCBI Taxonomy" id="2528009"/>
    <lineage>
        <taxon>Bacteria</taxon>
        <taxon>Pseudomonadati</taxon>
        <taxon>Planctomycetota</taxon>
        <taxon>Planctomycetia</taxon>
        <taxon>Pirellulales</taxon>
        <taxon>Lacipirellulaceae</taxon>
        <taxon>Pirellulimonas</taxon>
    </lineage>
</organism>
<dbReference type="KEGG" id="pnd:Pla175_11760"/>
<dbReference type="EC" id="1.4.1.13" evidence="4"/>
<evidence type="ECO:0000259" key="3">
    <source>
        <dbReference type="Pfam" id="PF01645"/>
    </source>
</evidence>
<keyword evidence="4" id="KW-0560">Oxidoreductase</keyword>
<protein>
    <submittedName>
        <fullName evidence="4">Glutamate synthase [NADPH] large chain</fullName>
        <ecNumber evidence="4">1.4.1.13</ecNumber>
    </submittedName>
</protein>
<dbReference type="Gene3D" id="3.20.20.70">
    <property type="entry name" value="Aldolase class I"/>
    <property type="match status" value="1"/>
</dbReference>
<keyword evidence="5" id="KW-1185">Reference proteome</keyword>
<name>A0A518D8J9_9BACT</name>
<dbReference type="GO" id="GO:0006537">
    <property type="term" value="P:glutamate biosynthetic process"/>
    <property type="evidence" value="ECO:0007669"/>
    <property type="project" value="InterPro"/>
</dbReference>
<reference evidence="4 5" key="1">
    <citation type="submission" date="2019-02" db="EMBL/GenBank/DDBJ databases">
        <title>Deep-cultivation of Planctomycetes and their phenomic and genomic characterization uncovers novel biology.</title>
        <authorList>
            <person name="Wiegand S."/>
            <person name="Jogler M."/>
            <person name="Boedeker C."/>
            <person name="Pinto D."/>
            <person name="Vollmers J."/>
            <person name="Rivas-Marin E."/>
            <person name="Kohn T."/>
            <person name="Peeters S.H."/>
            <person name="Heuer A."/>
            <person name="Rast P."/>
            <person name="Oberbeckmann S."/>
            <person name="Bunk B."/>
            <person name="Jeske O."/>
            <person name="Meyerdierks A."/>
            <person name="Storesund J.E."/>
            <person name="Kallscheuer N."/>
            <person name="Luecker S."/>
            <person name="Lage O.M."/>
            <person name="Pohl T."/>
            <person name="Merkel B.J."/>
            <person name="Hornburger P."/>
            <person name="Mueller R.-W."/>
            <person name="Bruemmer F."/>
            <person name="Labrenz M."/>
            <person name="Spormann A.M."/>
            <person name="Op den Camp H."/>
            <person name="Overmann J."/>
            <person name="Amann R."/>
            <person name="Jetten M.S.M."/>
            <person name="Mascher T."/>
            <person name="Medema M.H."/>
            <person name="Devos D.P."/>
            <person name="Kaster A.-K."/>
            <person name="Ovreas L."/>
            <person name="Rohde M."/>
            <person name="Galperin M.Y."/>
            <person name="Jogler C."/>
        </authorList>
    </citation>
    <scope>NUCLEOTIDE SEQUENCE [LARGE SCALE GENOMIC DNA]</scope>
    <source>
        <strain evidence="4 5">Pla175</strain>
    </source>
</reference>
<dbReference type="Proteomes" id="UP000317429">
    <property type="component" value="Chromosome"/>
</dbReference>
<dbReference type="PANTHER" id="PTHR43819">
    <property type="entry name" value="ARCHAEAL-TYPE GLUTAMATE SYNTHASE [NADPH]"/>
    <property type="match status" value="1"/>
</dbReference>